<evidence type="ECO:0000256" key="11">
    <source>
        <dbReference type="ARBA" id="ARBA00023310"/>
    </source>
</evidence>
<protein>
    <recommendedName>
        <fullName evidence="14">ATP synthase subunit b</fullName>
    </recommendedName>
    <alternativeName>
        <fullName evidence="14">ATP synthase F(0) sector subunit b</fullName>
    </alternativeName>
    <alternativeName>
        <fullName evidence="14">ATPase subunit I</fullName>
    </alternativeName>
    <alternativeName>
        <fullName evidence="14">F-type ATPase subunit b</fullName>
        <shortName evidence="14">F-ATPase subunit b</shortName>
    </alternativeName>
</protein>
<evidence type="ECO:0000256" key="14">
    <source>
        <dbReference type="HAMAP-Rule" id="MF_01398"/>
    </source>
</evidence>
<evidence type="ECO:0000256" key="4">
    <source>
        <dbReference type="ARBA" id="ARBA00022475"/>
    </source>
</evidence>
<keyword evidence="5 14" id="KW-0138">CF(0)</keyword>
<comment type="function">
    <text evidence="12 14">F(1)F(0) ATP synthase produces ATP from ADP in the presence of a proton or sodium gradient. F-type ATPases consist of two structural domains, F(1) containing the extramembraneous catalytic core and F(0) containing the membrane proton channel, linked together by a central stalk and a peripheral stalk. During catalysis, ATP synthesis in the catalytic domain of F(1) is coupled via a rotary mechanism of the central stalk subunits to proton translocation.</text>
</comment>
<evidence type="ECO:0000256" key="3">
    <source>
        <dbReference type="ARBA" id="ARBA00022448"/>
    </source>
</evidence>
<evidence type="ECO:0000256" key="16">
    <source>
        <dbReference type="SAM" id="Coils"/>
    </source>
</evidence>
<dbReference type="GO" id="GO:0046933">
    <property type="term" value="F:proton-transporting ATP synthase activity, rotational mechanism"/>
    <property type="evidence" value="ECO:0007669"/>
    <property type="project" value="UniProtKB-UniRule"/>
</dbReference>
<comment type="subcellular location">
    <subcellularLocation>
        <location evidence="1 14">Cell membrane</location>
        <topology evidence="1 14">Single-pass membrane protein</topology>
    </subcellularLocation>
</comment>
<keyword evidence="3 14" id="KW-0813">Transport</keyword>
<feature type="transmembrane region" description="Helical" evidence="14">
    <location>
        <begin position="51"/>
        <end position="72"/>
    </location>
</feature>
<evidence type="ECO:0000313" key="17">
    <source>
        <dbReference type="EMBL" id="MBC2888959.1"/>
    </source>
</evidence>
<sequence>MKDRAKKASTRMGVAAVAGAGMTFAFPALAFASEEEAGGISAILPDMAEFIPMLIIFILLWIILAKFGWPMFEAMLDKREKMVKDALEKSEEARIESERVLEEYRVQLADAKAQAAQIVADAKQTGEAAKADITAKAQSEATDMIAKAKVAIEAEKKAAIAELQSSVADTSVAVAARLIGEDLTEGEHRKIIERYVNEAGSFDAN</sequence>
<dbReference type="AlphaFoldDB" id="A0A842JI74"/>
<evidence type="ECO:0000256" key="13">
    <source>
        <dbReference type="ARBA" id="ARBA00025830"/>
    </source>
</evidence>
<evidence type="ECO:0000256" key="7">
    <source>
        <dbReference type="ARBA" id="ARBA00022781"/>
    </source>
</evidence>
<comment type="caution">
    <text evidence="17">The sequence shown here is derived from an EMBL/GenBank/DDBJ whole genome shotgun (WGS) entry which is preliminary data.</text>
</comment>
<reference evidence="17 18" key="1">
    <citation type="submission" date="2020-08" db="EMBL/GenBank/DDBJ databases">
        <authorList>
            <person name="Liu C."/>
            <person name="Sun Q."/>
        </authorList>
    </citation>
    <scope>NUCLEOTIDE SEQUENCE [LARGE SCALE GENOMIC DNA]</scope>
    <source>
        <strain evidence="17 18">N22</strain>
    </source>
</reference>
<dbReference type="InterPro" id="IPR050059">
    <property type="entry name" value="ATP_synthase_B_chain"/>
</dbReference>
<evidence type="ECO:0000256" key="2">
    <source>
        <dbReference type="ARBA" id="ARBA00005513"/>
    </source>
</evidence>
<dbReference type="GO" id="GO:0045259">
    <property type="term" value="C:proton-transporting ATP synthase complex"/>
    <property type="evidence" value="ECO:0007669"/>
    <property type="project" value="UniProtKB-KW"/>
</dbReference>
<accession>A0A842JI74</accession>
<feature type="coiled-coil region" evidence="16">
    <location>
        <begin position="76"/>
        <end position="121"/>
    </location>
</feature>
<dbReference type="HAMAP" id="MF_01398">
    <property type="entry name" value="ATP_synth_b_bprime"/>
    <property type="match status" value="1"/>
</dbReference>
<keyword evidence="9 14" id="KW-0406">Ion transport</keyword>
<evidence type="ECO:0000256" key="6">
    <source>
        <dbReference type="ARBA" id="ARBA00022692"/>
    </source>
</evidence>
<evidence type="ECO:0000256" key="9">
    <source>
        <dbReference type="ARBA" id="ARBA00023065"/>
    </source>
</evidence>
<keyword evidence="4 14" id="KW-1003">Cell membrane</keyword>
<name>A0A842JI74_9ACTN</name>
<dbReference type="InterPro" id="IPR002146">
    <property type="entry name" value="ATP_synth_b/b'su_bac/chlpt"/>
</dbReference>
<dbReference type="InterPro" id="IPR028987">
    <property type="entry name" value="ATP_synth_B-like_membr_sf"/>
</dbReference>
<comment type="function">
    <text evidence="14">Component of the F(0) channel, it forms part of the peripheral stalk, linking F(1) to F(0).</text>
</comment>
<evidence type="ECO:0000256" key="15">
    <source>
        <dbReference type="RuleBase" id="RU003848"/>
    </source>
</evidence>
<dbReference type="InterPro" id="IPR005864">
    <property type="entry name" value="ATP_synth_F0_bsu_bac"/>
</dbReference>
<evidence type="ECO:0000256" key="1">
    <source>
        <dbReference type="ARBA" id="ARBA00004162"/>
    </source>
</evidence>
<comment type="similarity">
    <text evidence="2 14 15">Belongs to the ATPase B chain family.</text>
</comment>
<keyword evidence="8 14" id="KW-1133">Transmembrane helix</keyword>
<dbReference type="Gene3D" id="6.10.250.1580">
    <property type="match status" value="1"/>
</dbReference>
<comment type="subunit">
    <text evidence="13 14">F-type ATPases have 2 components, F(1) - the catalytic core - and F(0) - the membrane proton channel. F(1) has five subunits: alpha(3), beta(3), gamma(1), delta(1), epsilon(1). F(0) has three main subunits: a(1), b(2) and c(10-14). The alpha and beta chains form an alternating ring which encloses part of the gamma chain. F(1) is attached to F(0) by a central stalk formed by the gamma and epsilon chains, while a peripheral stalk is formed by the delta and b chains.</text>
</comment>
<organism evidence="17 18">
    <name type="scientific">Gordonibacter massiliensis</name>
    <name type="common">ex Traore et al. 2017</name>
    <dbReference type="NCBI Taxonomy" id="1841863"/>
    <lineage>
        <taxon>Bacteria</taxon>
        <taxon>Bacillati</taxon>
        <taxon>Actinomycetota</taxon>
        <taxon>Coriobacteriia</taxon>
        <taxon>Eggerthellales</taxon>
        <taxon>Eggerthellaceae</taxon>
        <taxon>Gordonibacter</taxon>
    </lineage>
</organism>
<dbReference type="NCBIfam" id="TIGR01144">
    <property type="entry name" value="ATP_synt_b"/>
    <property type="match status" value="1"/>
</dbReference>
<evidence type="ECO:0000256" key="12">
    <source>
        <dbReference type="ARBA" id="ARBA00025198"/>
    </source>
</evidence>
<gene>
    <name evidence="14 17" type="primary">atpF</name>
    <name evidence="17" type="ORF">H7313_06305</name>
</gene>
<keyword evidence="6 14" id="KW-0812">Transmembrane</keyword>
<dbReference type="GO" id="GO:0046961">
    <property type="term" value="F:proton-transporting ATPase activity, rotational mechanism"/>
    <property type="evidence" value="ECO:0007669"/>
    <property type="project" value="TreeGrafter"/>
</dbReference>
<evidence type="ECO:0000256" key="10">
    <source>
        <dbReference type="ARBA" id="ARBA00023136"/>
    </source>
</evidence>
<keyword evidence="18" id="KW-1185">Reference proteome</keyword>
<dbReference type="Pfam" id="PF00430">
    <property type="entry name" value="ATP-synt_B"/>
    <property type="match status" value="1"/>
</dbReference>
<dbReference type="Proteomes" id="UP000587396">
    <property type="component" value="Unassembled WGS sequence"/>
</dbReference>
<dbReference type="CDD" id="cd06503">
    <property type="entry name" value="ATP-synt_Fo_b"/>
    <property type="match status" value="1"/>
</dbReference>
<evidence type="ECO:0000256" key="8">
    <source>
        <dbReference type="ARBA" id="ARBA00022989"/>
    </source>
</evidence>
<keyword evidence="7 14" id="KW-0375">Hydrogen ion transport</keyword>
<proteinExistence type="inferred from homology"/>
<evidence type="ECO:0000256" key="5">
    <source>
        <dbReference type="ARBA" id="ARBA00022547"/>
    </source>
</evidence>
<evidence type="ECO:0000313" key="18">
    <source>
        <dbReference type="Proteomes" id="UP000587396"/>
    </source>
</evidence>
<keyword evidence="16" id="KW-0175">Coiled coil</keyword>
<keyword evidence="11 14" id="KW-0066">ATP synthesis</keyword>
<dbReference type="EMBL" id="JACMSE010000003">
    <property type="protein sequence ID" value="MBC2888959.1"/>
    <property type="molecule type" value="Genomic_DNA"/>
</dbReference>
<dbReference type="PANTHER" id="PTHR33445">
    <property type="entry name" value="ATP SYNTHASE SUBUNIT B', CHLOROPLASTIC"/>
    <property type="match status" value="1"/>
</dbReference>
<keyword evidence="10 14" id="KW-0472">Membrane</keyword>
<dbReference type="GO" id="GO:0005886">
    <property type="term" value="C:plasma membrane"/>
    <property type="evidence" value="ECO:0007669"/>
    <property type="project" value="UniProtKB-SubCell"/>
</dbReference>
<dbReference type="RefSeq" id="WP_080144894.1">
    <property type="nucleotide sequence ID" value="NZ_JAASIO010000005.1"/>
</dbReference>
<dbReference type="PANTHER" id="PTHR33445:SF1">
    <property type="entry name" value="ATP SYNTHASE SUBUNIT B"/>
    <property type="match status" value="1"/>
</dbReference>
<dbReference type="SUPFAM" id="SSF81573">
    <property type="entry name" value="F1F0 ATP synthase subunit B, membrane domain"/>
    <property type="match status" value="1"/>
</dbReference>